<comment type="caution">
    <text evidence="2">The sequence shown here is derived from an EMBL/GenBank/DDBJ whole genome shotgun (WGS) entry which is preliminary data.</text>
</comment>
<name>X1UPF4_9ZZZZ</name>
<accession>X1UPF4</accession>
<feature type="compositionally biased region" description="Basic and acidic residues" evidence="1">
    <location>
        <begin position="55"/>
        <end position="65"/>
    </location>
</feature>
<protein>
    <submittedName>
        <fullName evidence="2">Uncharacterized protein</fullName>
    </submittedName>
</protein>
<gene>
    <name evidence="2" type="ORF">S12H4_56801</name>
</gene>
<feature type="region of interest" description="Disordered" evidence="1">
    <location>
        <begin position="28"/>
        <end position="65"/>
    </location>
</feature>
<organism evidence="2">
    <name type="scientific">marine sediment metagenome</name>
    <dbReference type="NCBI Taxonomy" id="412755"/>
    <lineage>
        <taxon>unclassified sequences</taxon>
        <taxon>metagenomes</taxon>
        <taxon>ecological metagenomes</taxon>
    </lineage>
</organism>
<feature type="compositionally biased region" description="Basic residues" evidence="1">
    <location>
        <begin position="28"/>
        <end position="37"/>
    </location>
</feature>
<dbReference type="AlphaFoldDB" id="X1UPF4"/>
<proteinExistence type="predicted"/>
<feature type="non-terminal residue" evidence="2">
    <location>
        <position position="1"/>
    </location>
</feature>
<dbReference type="EMBL" id="BARW01036629">
    <property type="protein sequence ID" value="GAJ19358.1"/>
    <property type="molecule type" value="Genomic_DNA"/>
</dbReference>
<evidence type="ECO:0000313" key="2">
    <source>
        <dbReference type="EMBL" id="GAJ19358.1"/>
    </source>
</evidence>
<sequence length="65" mass="7282">TTGSVKAGKAKGRKRKVSAYNRAFAKSFKRQKAKMTKKNGDWKKGCNSSKCMSSAHKETKKVMNR</sequence>
<evidence type="ECO:0000256" key="1">
    <source>
        <dbReference type="SAM" id="MobiDB-lite"/>
    </source>
</evidence>
<reference evidence="2" key="1">
    <citation type="journal article" date="2014" name="Front. Microbiol.">
        <title>High frequency of phylogenetically diverse reductive dehalogenase-homologous genes in deep subseafloor sedimentary metagenomes.</title>
        <authorList>
            <person name="Kawai M."/>
            <person name="Futagami T."/>
            <person name="Toyoda A."/>
            <person name="Takaki Y."/>
            <person name="Nishi S."/>
            <person name="Hori S."/>
            <person name="Arai W."/>
            <person name="Tsubouchi T."/>
            <person name="Morono Y."/>
            <person name="Uchiyama I."/>
            <person name="Ito T."/>
            <person name="Fujiyama A."/>
            <person name="Inagaki F."/>
            <person name="Takami H."/>
        </authorList>
    </citation>
    <scope>NUCLEOTIDE SEQUENCE</scope>
    <source>
        <strain evidence="2">Expedition CK06-06</strain>
    </source>
</reference>